<keyword evidence="3" id="KW-0520">NAD</keyword>
<comment type="caution">
    <text evidence="7">The sequence shown here is derived from an EMBL/GenBank/DDBJ whole genome shotgun (WGS) entry which is preliminary data.</text>
</comment>
<dbReference type="EMBL" id="AYSO01000018">
    <property type="protein sequence ID" value="KIE45772.1"/>
    <property type="molecule type" value="Genomic_DNA"/>
</dbReference>
<evidence type="ECO:0000313" key="7">
    <source>
        <dbReference type="EMBL" id="KIE45772.1"/>
    </source>
</evidence>
<dbReference type="STRING" id="29341.RSJ17_01875"/>
<comment type="similarity">
    <text evidence="1 4">Belongs to the D-isomer specific 2-hydroxyacid dehydrogenase family.</text>
</comment>
<keyword evidence="8" id="KW-1185">Reference proteome</keyword>
<evidence type="ECO:0000259" key="6">
    <source>
        <dbReference type="Pfam" id="PF02826"/>
    </source>
</evidence>
<evidence type="ECO:0000259" key="5">
    <source>
        <dbReference type="Pfam" id="PF00389"/>
    </source>
</evidence>
<dbReference type="InterPro" id="IPR006139">
    <property type="entry name" value="D-isomer_2_OHA_DH_cat_dom"/>
</dbReference>
<dbReference type="SUPFAM" id="SSF52283">
    <property type="entry name" value="Formate/glycerate dehydrogenase catalytic domain-like"/>
    <property type="match status" value="1"/>
</dbReference>
<gene>
    <name evidence="7" type="ORF">U732_2290</name>
</gene>
<organism evidence="7 8">
    <name type="scientific">Clostridium argentinense CDC 2741</name>
    <dbReference type="NCBI Taxonomy" id="1418104"/>
    <lineage>
        <taxon>Bacteria</taxon>
        <taxon>Bacillati</taxon>
        <taxon>Bacillota</taxon>
        <taxon>Clostridia</taxon>
        <taxon>Eubacteriales</taxon>
        <taxon>Clostridiaceae</taxon>
        <taxon>Clostridium</taxon>
    </lineage>
</organism>
<proteinExistence type="inferred from homology"/>
<evidence type="ECO:0000256" key="3">
    <source>
        <dbReference type="ARBA" id="ARBA00023027"/>
    </source>
</evidence>
<dbReference type="CDD" id="cd12155">
    <property type="entry name" value="PGDH_1"/>
    <property type="match status" value="1"/>
</dbReference>
<dbReference type="InterPro" id="IPR036291">
    <property type="entry name" value="NAD(P)-bd_dom_sf"/>
</dbReference>
<evidence type="ECO:0000256" key="2">
    <source>
        <dbReference type="ARBA" id="ARBA00023002"/>
    </source>
</evidence>
<feature type="domain" description="D-isomer specific 2-hydroxyacid dehydrogenase NAD-binding" evidence="6">
    <location>
        <begin position="105"/>
        <end position="275"/>
    </location>
</feature>
<dbReference type="SUPFAM" id="SSF51735">
    <property type="entry name" value="NAD(P)-binding Rossmann-fold domains"/>
    <property type="match status" value="1"/>
</dbReference>
<dbReference type="PANTHER" id="PTHR43333">
    <property type="entry name" value="2-HACID_DH_C DOMAIN-CONTAINING PROTEIN"/>
    <property type="match status" value="1"/>
</dbReference>
<dbReference type="AlphaFoldDB" id="A0A0C1QXP8"/>
<dbReference type="Pfam" id="PF00389">
    <property type="entry name" value="2-Hacid_dh"/>
    <property type="match status" value="1"/>
</dbReference>
<dbReference type="Proteomes" id="UP000031366">
    <property type="component" value="Unassembled WGS sequence"/>
</dbReference>
<name>A0A0C1QXP8_9CLOT</name>
<dbReference type="PANTHER" id="PTHR43333:SF1">
    <property type="entry name" value="D-ISOMER SPECIFIC 2-HYDROXYACID DEHYDROGENASE NAD-BINDING DOMAIN-CONTAINING PROTEIN"/>
    <property type="match status" value="1"/>
</dbReference>
<evidence type="ECO:0000256" key="1">
    <source>
        <dbReference type="ARBA" id="ARBA00005854"/>
    </source>
</evidence>
<protein>
    <submittedName>
        <fullName evidence="7">D-isomer specific 2-hydroxyacid dehydrogenase, NAD binding domain protein</fullName>
    </submittedName>
</protein>
<keyword evidence="2 4" id="KW-0560">Oxidoreductase</keyword>
<sequence length="313" mass="36054">MKVLFTYNYGKEKIKAIEDLGYEVIIKDEKTITYNEELDDVEILVCYNPFETLDIMKMKGLKLILLSSIGIDQVPRDIIKEKNIILCNNKGGYSIPIGEWIVLKILEMLKKSKDSYENQRLHKWKMDTSLLELYGKTVTFIGTGSLAKEGAKRLQGFEANILGINTSGHEEEYFHKCYSIDELERVLHTSDVVVITIPYTEKTHHLINKDTINKMKDGVFLVNVARGSIIDESSLTEALKTGKIAFAALDVFEEEPLNENSILWELENVIINSHNSWISEMRNERRFTTVYKNLSHYKNNENLFNVVDLNKGY</sequence>
<accession>A0A0C1QXP8</accession>
<dbReference type="PROSITE" id="PS00671">
    <property type="entry name" value="D_2_HYDROXYACID_DH_3"/>
    <property type="match status" value="1"/>
</dbReference>
<dbReference type="InterPro" id="IPR029753">
    <property type="entry name" value="D-isomer_DH_CS"/>
</dbReference>
<feature type="domain" description="D-isomer specific 2-hydroxyacid dehydrogenase catalytic" evidence="5">
    <location>
        <begin position="4"/>
        <end position="307"/>
    </location>
</feature>
<evidence type="ECO:0000313" key="8">
    <source>
        <dbReference type="Proteomes" id="UP000031366"/>
    </source>
</evidence>
<dbReference type="GO" id="GO:0016616">
    <property type="term" value="F:oxidoreductase activity, acting on the CH-OH group of donors, NAD or NADP as acceptor"/>
    <property type="evidence" value="ECO:0007669"/>
    <property type="project" value="InterPro"/>
</dbReference>
<dbReference type="Gene3D" id="3.40.50.720">
    <property type="entry name" value="NAD(P)-binding Rossmann-like Domain"/>
    <property type="match status" value="2"/>
</dbReference>
<dbReference type="Pfam" id="PF02826">
    <property type="entry name" value="2-Hacid_dh_C"/>
    <property type="match status" value="1"/>
</dbReference>
<dbReference type="InterPro" id="IPR006140">
    <property type="entry name" value="D-isomer_DH_NAD-bd"/>
</dbReference>
<reference evidence="7 8" key="1">
    <citation type="journal article" date="2015" name="Infect. Genet. Evol.">
        <title>Genomic sequences of six botulinum neurotoxin-producing strains representing three clostridial species illustrate the mobility and diversity of botulinum neurotoxin genes.</title>
        <authorList>
            <person name="Smith T.J."/>
            <person name="Hill K.K."/>
            <person name="Xie G."/>
            <person name="Foley B.T."/>
            <person name="Williamson C.H."/>
            <person name="Foster J.T."/>
            <person name="Johnson S.L."/>
            <person name="Chertkov O."/>
            <person name="Teshima H."/>
            <person name="Gibbons H.S."/>
            <person name="Johnsky L.A."/>
            <person name="Karavis M.A."/>
            <person name="Smith L.A."/>
        </authorList>
    </citation>
    <scope>NUCLEOTIDE SEQUENCE [LARGE SCALE GENOMIC DNA]</scope>
    <source>
        <strain evidence="7 8">CDC 2741</strain>
    </source>
</reference>
<dbReference type="GO" id="GO:0051287">
    <property type="term" value="F:NAD binding"/>
    <property type="evidence" value="ECO:0007669"/>
    <property type="project" value="InterPro"/>
</dbReference>
<evidence type="ECO:0000256" key="4">
    <source>
        <dbReference type="RuleBase" id="RU003719"/>
    </source>
</evidence>